<dbReference type="EMBL" id="FUEG01000020">
    <property type="protein sequence ID" value="SJL13467.1"/>
    <property type="molecule type" value="Genomic_DNA"/>
</dbReference>
<dbReference type="AlphaFoldDB" id="A0A284RXI3"/>
<sequence>MDFEEFEKPDDFSRERVTVFFQKLFYDRNYLKNVAQALRDDEVKYRRQKQKDHAASQKTAKANVQQLEAGMMSIRLNDSTNSVKVCHFLIPQQPTSQTLY</sequence>
<name>A0A284RXI3_ARMOS</name>
<gene>
    <name evidence="1" type="ORF">ARMOST_16911</name>
</gene>
<accession>A0A284RXI3</accession>
<evidence type="ECO:0000313" key="1">
    <source>
        <dbReference type="EMBL" id="SJL13467.1"/>
    </source>
</evidence>
<keyword evidence="2" id="KW-1185">Reference proteome</keyword>
<organism evidence="1 2">
    <name type="scientific">Armillaria ostoyae</name>
    <name type="common">Armillaria root rot fungus</name>
    <dbReference type="NCBI Taxonomy" id="47428"/>
    <lineage>
        <taxon>Eukaryota</taxon>
        <taxon>Fungi</taxon>
        <taxon>Dikarya</taxon>
        <taxon>Basidiomycota</taxon>
        <taxon>Agaricomycotina</taxon>
        <taxon>Agaricomycetes</taxon>
        <taxon>Agaricomycetidae</taxon>
        <taxon>Agaricales</taxon>
        <taxon>Marasmiineae</taxon>
        <taxon>Physalacriaceae</taxon>
        <taxon>Armillaria</taxon>
    </lineage>
</organism>
<protein>
    <submittedName>
        <fullName evidence="1">Uncharacterized protein</fullName>
    </submittedName>
</protein>
<evidence type="ECO:0000313" key="2">
    <source>
        <dbReference type="Proteomes" id="UP000219338"/>
    </source>
</evidence>
<reference evidence="2" key="1">
    <citation type="journal article" date="2017" name="Nat. Ecol. Evol.">
        <title>Genome expansion and lineage-specific genetic innovations in the forest pathogenic fungi Armillaria.</title>
        <authorList>
            <person name="Sipos G."/>
            <person name="Prasanna A.N."/>
            <person name="Walter M.C."/>
            <person name="O'Connor E."/>
            <person name="Balint B."/>
            <person name="Krizsan K."/>
            <person name="Kiss B."/>
            <person name="Hess J."/>
            <person name="Varga T."/>
            <person name="Slot J."/>
            <person name="Riley R."/>
            <person name="Boka B."/>
            <person name="Rigling D."/>
            <person name="Barry K."/>
            <person name="Lee J."/>
            <person name="Mihaltcheva S."/>
            <person name="LaButti K."/>
            <person name="Lipzen A."/>
            <person name="Waldron R."/>
            <person name="Moloney N.M."/>
            <person name="Sperisen C."/>
            <person name="Kredics L."/>
            <person name="Vagvoelgyi C."/>
            <person name="Patrignani A."/>
            <person name="Fitzpatrick D."/>
            <person name="Nagy I."/>
            <person name="Doyle S."/>
            <person name="Anderson J.B."/>
            <person name="Grigoriev I.V."/>
            <person name="Gueldener U."/>
            <person name="Muensterkoetter M."/>
            <person name="Nagy L.G."/>
        </authorList>
    </citation>
    <scope>NUCLEOTIDE SEQUENCE [LARGE SCALE GENOMIC DNA]</scope>
    <source>
        <strain evidence="2">C18/9</strain>
    </source>
</reference>
<proteinExistence type="predicted"/>
<dbReference type="Proteomes" id="UP000219338">
    <property type="component" value="Unassembled WGS sequence"/>
</dbReference>